<feature type="compositionally biased region" description="Polar residues" evidence="2">
    <location>
        <begin position="384"/>
        <end position="393"/>
    </location>
</feature>
<dbReference type="Gramene" id="PVH35117">
    <property type="protein sequence ID" value="PVH35117"/>
    <property type="gene ID" value="PAHAL_7G108500"/>
</dbReference>
<keyword evidence="1" id="KW-0479">Metal-binding</keyword>
<feature type="domain" description="C2H2-type" evidence="4">
    <location>
        <begin position="306"/>
        <end position="333"/>
    </location>
</feature>
<reference evidence="5" key="1">
    <citation type="submission" date="2018-04" db="EMBL/GenBank/DDBJ databases">
        <title>WGS assembly of Panicum hallii.</title>
        <authorList>
            <person name="Lovell J."/>
            <person name="Jenkins J."/>
            <person name="Lowry D."/>
            <person name="Mamidi S."/>
            <person name="Sreedasyam A."/>
            <person name="Weng X."/>
            <person name="Barry K."/>
            <person name="Bonette J."/>
            <person name="Campitelli B."/>
            <person name="Daum C."/>
            <person name="Gordon S."/>
            <person name="Gould B."/>
            <person name="Lipzen A."/>
            <person name="Macqueen A."/>
            <person name="Palacio-Mejia J."/>
            <person name="Plott C."/>
            <person name="Shakirov E."/>
            <person name="Shu S."/>
            <person name="Yoshinaga Y."/>
            <person name="Zane M."/>
            <person name="Rokhsar D."/>
            <person name="Grimwood J."/>
            <person name="Schmutz J."/>
            <person name="Juenger T."/>
        </authorList>
    </citation>
    <scope>NUCLEOTIDE SEQUENCE [LARGE SCALE GENOMIC DNA]</scope>
    <source>
        <strain evidence="5">FIL2</strain>
    </source>
</reference>
<organism evidence="5">
    <name type="scientific">Panicum hallii</name>
    <dbReference type="NCBI Taxonomy" id="206008"/>
    <lineage>
        <taxon>Eukaryota</taxon>
        <taxon>Viridiplantae</taxon>
        <taxon>Streptophyta</taxon>
        <taxon>Embryophyta</taxon>
        <taxon>Tracheophyta</taxon>
        <taxon>Spermatophyta</taxon>
        <taxon>Magnoliopsida</taxon>
        <taxon>Liliopsida</taxon>
        <taxon>Poales</taxon>
        <taxon>Poaceae</taxon>
        <taxon>PACMAD clade</taxon>
        <taxon>Panicoideae</taxon>
        <taxon>Panicodae</taxon>
        <taxon>Paniceae</taxon>
        <taxon>Panicinae</taxon>
        <taxon>Panicum</taxon>
        <taxon>Panicum sect. Panicum</taxon>
    </lineage>
</organism>
<dbReference type="SUPFAM" id="SSF57667">
    <property type="entry name" value="beta-beta-alpha zinc fingers"/>
    <property type="match status" value="1"/>
</dbReference>
<keyword evidence="1" id="KW-0862">Zinc</keyword>
<feature type="region of interest" description="Disordered" evidence="2">
    <location>
        <begin position="323"/>
        <end position="440"/>
    </location>
</feature>
<evidence type="ECO:0000256" key="3">
    <source>
        <dbReference type="SAM" id="SignalP"/>
    </source>
</evidence>
<feature type="region of interest" description="Disordered" evidence="2">
    <location>
        <begin position="65"/>
        <end position="119"/>
    </location>
</feature>
<dbReference type="Pfam" id="PF13912">
    <property type="entry name" value="zf-C2H2_6"/>
    <property type="match status" value="2"/>
</dbReference>
<dbReference type="Proteomes" id="UP000243499">
    <property type="component" value="Chromosome 7"/>
</dbReference>
<dbReference type="InterPro" id="IPR013087">
    <property type="entry name" value="Znf_C2H2_type"/>
</dbReference>
<dbReference type="AlphaFoldDB" id="A0A2T8IBR6"/>
<dbReference type="InterPro" id="IPR036236">
    <property type="entry name" value="Znf_C2H2_sf"/>
</dbReference>
<dbReference type="PROSITE" id="PS50157">
    <property type="entry name" value="ZINC_FINGER_C2H2_2"/>
    <property type="match status" value="2"/>
</dbReference>
<keyword evidence="3" id="KW-0732">Signal</keyword>
<dbReference type="PROSITE" id="PS00028">
    <property type="entry name" value="ZINC_FINGER_C2H2_1"/>
    <property type="match status" value="2"/>
</dbReference>
<feature type="chain" id="PRO_5015545876" description="C2H2-type domain-containing protein" evidence="3">
    <location>
        <begin position="19"/>
        <end position="440"/>
    </location>
</feature>
<dbReference type="Gene3D" id="3.30.160.60">
    <property type="entry name" value="Classic Zinc Finger"/>
    <property type="match status" value="1"/>
</dbReference>
<feature type="region of interest" description="Disordered" evidence="2">
    <location>
        <begin position="141"/>
        <end position="192"/>
    </location>
</feature>
<keyword evidence="1" id="KW-0863">Zinc-finger</keyword>
<feature type="compositionally biased region" description="Basic residues" evidence="2">
    <location>
        <begin position="326"/>
        <end position="335"/>
    </location>
</feature>
<feature type="signal peptide" evidence="3">
    <location>
        <begin position="1"/>
        <end position="18"/>
    </location>
</feature>
<feature type="compositionally biased region" description="Acidic residues" evidence="2">
    <location>
        <begin position="66"/>
        <end position="76"/>
    </location>
</feature>
<name>A0A2T8IBR6_9POAL</name>
<sequence length="440" mass="46302">MSKGGLLCSVLLLQVCVAQLSLISGSHLTGVRIGRDLLCCQDPIRRARLMSRHCHDEFDGHSADSIFDDEGADTSDEYASIDGAGNEEEEGLPSLPPDGYDGGGGSGGGAKDSSGSGGGGDVECPECGKFFKNDKSMFGHLRSHPNRGYKGSTPPVNKLKLSPDAAAVASSSSSSPPGTVRPPAPHSGRDPRLTPLEILCAYAILALRYRGNSQVAQVPPPPSFEKLDAVGAQGGAGGSATGNAAAEFKCNNAGAEAGNHLGNRHEHGDSFVKIPKKRRNKPTQVIREAHRKKAKLVPSPKEKRPYHCKHCKAAFATNQALGGHVAGHHREKKVPRLSDSSGMAAGSLNGKLKVEDDDDDDKDLPLPRGVLSEKFSMGFDVPWQSGQQASGRQVRQHSERRNDGLSPEAAAATPTPAPTDGGGGSRLWSIDLNVEAPEQE</sequence>
<proteinExistence type="predicted"/>
<dbReference type="GO" id="GO:0008270">
    <property type="term" value="F:zinc ion binding"/>
    <property type="evidence" value="ECO:0007669"/>
    <property type="project" value="UniProtKB-KW"/>
</dbReference>
<feature type="domain" description="C2H2-type" evidence="4">
    <location>
        <begin position="122"/>
        <end position="149"/>
    </location>
</feature>
<dbReference type="PANTHER" id="PTHR47591:SF1">
    <property type="entry name" value="ZINC FINGER PROTEIN ZAT2-RELATED"/>
    <property type="match status" value="1"/>
</dbReference>
<dbReference type="PANTHER" id="PTHR47591">
    <property type="entry name" value="ZINC FINGER PROTEIN ZAT2-RELATED"/>
    <property type="match status" value="1"/>
</dbReference>
<protein>
    <recommendedName>
        <fullName evidence="4">C2H2-type domain-containing protein</fullName>
    </recommendedName>
</protein>
<evidence type="ECO:0000313" key="5">
    <source>
        <dbReference type="EMBL" id="PVH35117.1"/>
    </source>
</evidence>
<evidence type="ECO:0000256" key="2">
    <source>
        <dbReference type="SAM" id="MobiDB-lite"/>
    </source>
</evidence>
<dbReference type="EMBL" id="CM008052">
    <property type="protein sequence ID" value="PVH35117.1"/>
    <property type="molecule type" value="Genomic_DNA"/>
</dbReference>
<feature type="compositionally biased region" description="Gly residues" evidence="2">
    <location>
        <begin position="100"/>
        <end position="119"/>
    </location>
</feature>
<dbReference type="SMART" id="SM00355">
    <property type="entry name" value="ZnF_C2H2"/>
    <property type="match status" value="2"/>
</dbReference>
<evidence type="ECO:0000259" key="4">
    <source>
        <dbReference type="PROSITE" id="PS50157"/>
    </source>
</evidence>
<accession>A0A2T8IBR6</accession>
<feature type="compositionally biased region" description="Low complexity" evidence="2">
    <location>
        <begin position="162"/>
        <end position="177"/>
    </location>
</feature>
<evidence type="ECO:0000256" key="1">
    <source>
        <dbReference type="PROSITE-ProRule" id="PRU00042"/>
    </source>
</evidence>
<gene>
    <name evidence="5" type="ORF">PAHAL_7G108500</name>
</gene>